<evidence type="ECO:0000256" key="6">
    <source>
        <dbReference type="ARBA" id="ARBA00022842"/>
    </source>
</evidence>
<evidence type="ECO:0000256" key="1">
    <source>
        <dbReference type="ARBA" id="ARBA00001033"/>
    </source>
</evidence>
<dbReference type="PANTHER" id="PTHR20854:SF4">
    <property type="entry name" value="INOSITOL-1-MONOPHOSPHATASE-RELATED"/>
    <property type="match status" value="1"/>
</dbReference>
<dbReference type="CDD" id="cd01639">
    <property type="entry name" value="IMPase"/>
    <property type="match status" value="1"/>
</dbReference>
<dbReference type="PRINTS" id="PR01959">
    <property type="entry name" value="SBIMPHPHTASE"/>
</dbReference>
<keyword evidence="5 7" id="KW-0378">Hydrolase</keyword>
<evidence type="ECO:0000256" key="5">
    <source>
        <dbReference type="ARBA" id="ARBA00022801"/>
    </source>
</evidence>
<dbReference type="GO" id="GO:0052834">
    <property type="term" value="F:inositol monophosphate phosphatase activity"/>
    <property type="evidence" value="ECO:0007669"/>
    <property type="project" value="UniProtKB-EC"/>
</dbReference>
<dbReference type="InterPro" id="IPR020550">
    <property type="entry name" value="Inositol_monophosphatase_CS"/>
</dbReference>
<name>A0ABS4H695_9BACL</name>
<evidence type="ECO:0000256" key="3">
    <source>
        <dbReference type="ARBA" id="ARBA00009759"/>
    </source>
</evidence>
<keyword evidence="9" id="KW-1185">Reference proteome</keyword>
<gene>
    <name evidence="8" type="ORF">J2Z20_002923</name>
</gene>
<comment type="similarity">
    <text evidence="3 7">Belongs to the inositol monophosphatase superfamily.</text>
</comment>
<protein>
    <recommendedName>
        <fullName evidence="7">Inositol-1-monophosphatase</fullName>
        <ecNumber evidence="7">3.1.3.25</ecNumber>
    </recommendedName>
</protein>
<dbReference type="InterPro" id="IPR020583">
    <property type="entry name" value="Inositol_monoP_metal-BS"/>
</dbReference>
<dbReference type="EMBL" id="JAGGKP010000009">
    <property type="protein sequence ID" value="MBP1938006.1"/>
    <property type="molecule type" value="Genomic_DNA"/>
</dbReference>
<evidence type="ECO:0000313" key="9">
    <source>
        <dbReference type="Proteomes" id="UP001519273"/>
    </source>
</evidence>
<dbReference type="PRINTS" id="PR00377">
    <property type="entry name" value="IMPHPHTASES"/>
</dbReference>
<evidence type="ECO:0000256" key="2">
    <source>
        <dbReference type="ARBA" id="ARBA00001946"/>
    </source>
</evidence>
<proteinExistence type="inferred from homology"/>
<accession>A0ABS4H695</accession>
<reference evidence="8 9" key="1">
    <citation type="submission" date="2021-03" db="EMBL/GenBank/DDBJ databases">
        <title>Genomic Encyclopedia of Type Strains, Phase IV (KMG-IV): sequencing the most valuable type-strain genomes for metagenomic binning, comparative biology and taxonomic classification.</title>
        <authorList>
            <person name="Goeker M."/>
        </authorList>
    </citation>
    <scope>NUCLEOTIDE SEQUENCE [LARGE SCALE GENOMIC DNA]</scope>
    <source>
        <strain evidence="8 9">DSM 23491</strain>
    </source>
</reference>
<dbReference type="Gene3D" id="3.40.190.80">
    <property type="match status" value="1"/>
</dbReference>
<keyword evidence="4 7" id="KW-0479">Metal-binding</keyword>
<dbReference type="InterPro" id="IPR033942">
    <property type="entry name" value="IMPase"/>
</dbReference>
<dbReference type="Pfam" id="PF00459">
    <property type="entry name" value="Inositol_P"/>
    <property type="match status" value="1"/>
</dbReference>
<evidence type="ECO:0000313" key="8">
    <source>
        <dbReference type="EMBL" id="MBP1938006.1"/>
    </source>
</evidence>
<dbReference type="PROSITE" id="PS00630">
    <property type="entry name" value="IMP_2"/>
    <property type="match status" value="1"/>
</dbReference>
<comment type="catalytic activity">
    <reaction evidence="1 7">
        <text>a myo-inositol phosphate + H2O = myo-inositol + phosphate</text>
        <dbReference type="Rhea" id="RHEA:24056"/>
        <dbReference type="ChEBI" id="CHEBI:15377"/>
        <dbReference type="ChEBI" id="CHEBI:17268"/>
        <dbReference type="ChEBI" id="CHEBI:43474"/>
        <dbReference type="ChEBI" id="CHEBI:84139"/>
        <dbReference type="EC" id="3.1.3.25"/>
    </reaction>
</comment>
<dbReference type="Proteomes" id="UP001519273">
    <property type="component" value="Unassembled WGS sequence"/>
</dbReference>
<organism evidence="8 9">
    <name type="scientific">Paenibacillus sediminis</name>
    <dbReference type="NCBI Taxonomy" id="664909"/>
    <lineage>
        <taxon>Bacteria</taxon>
        <taxon>Bacillati</taxon>
        <taxon>Bacillota</taxon>
        <taxon>Bacilli</taxon>
        <taxon>Bacillales</taxon>
        <taxon>Paenibacillaceae</taxon>
        <taxon>Paenibacillus</taxon>
    </lineage>
</organism>
<dbReference type="PROSITE" id="PS00629">
    <property type="entry name" value="IMP_1"/>
    <property type="match status" value="1"/>
</dbReference>
<comment type="cofactor">
    <cofactor evidence="2 7">
        <name>Mg(2+)</name>
        <dbReference type="ChEBI" id="CHEBI:18420"/>
    </cofactor>
</comment>
<dbReference type="Gene3D" id="3.30.540.10">
    <property type="entry name" value="Fructose-1,6-Bisphosphatase, subunit A, domain 1"/>
    <property type="match status" value="1"/>
</dbReference>
<sequence>MNPENKVPYVVSGKSFTAVAINCAAKAGEWIKSKLGMYKELNTKYSPHDLVTEVDKGAEQMIRKLIHTHFPDHAFLGEEGVEPGPAASAEAVESVKDAEYVWIVDPIDGTTNFVHGFPFYSVSIALAHHGEVIVGVIYDPSRDELFVAEKGKGAYVHGKRMSVSHETSLADSLVGTGLPADRDFALPLNLMSIQAVAPHVRNIRTAGSAALHMAYVAAGRLSGFWEIGLNAWDLAAGSLLITESGGTLTDIHGNPYHLAVRHPVASNGRIHNELLATLKASGAAQSV</sequence>
<dbReference type="EC" id="3.1.3.25" evidence="7"/>
<comment type="caution">
    <text evidence="8">The sequence shown here is derived from an EMBL/GenBank/DDBJ whole genome shotgun (WGS) entry which is preliminary data.</text>
</comment>
<evidence type="ECO:0000256" key="4">
    <source>
        <dbReference type="ARBA" id="ARBA00022723"/>
    </source>
</evidence>
<dbReference type="InterPro" id="IPR000760">
    <property type="entry name" value="Inositol_monophosphatase-like"/>
</dbReference>
<evidence type="ECO:0000256" key="7">
    <source>
        <dbReference type="RuleBase" id="RU364068"/>
    </source>
</evidence>
<dbReference type="RefSeq" id="WP_209851707.1">
    <property type="nucleotide sequence ID" value="NZ_CBCRVE010000010.1"/>
</dbReference>
<dbReference type="SUPFAM" id="SSF56655">
    <property type="entry name" value="Carbohydrate phosphatase"/>
    <property type="match status" value="1"/>
</dbReference>
<dbReference type="InterPro" id="IPR022337">
    <property type="entry name" value="Inositol_monophosphatase_SuhB"/>
</dbReference>
<keyword evidence="6 7" id="KW-0460">Magnesium</keyword>
<dbReference type="PANTHER" id="PTHR20854">
    <property type="entry name" value="INOSITOL MONOPHOSPHATASE"/>
    <property type="match status" value="1"/>
</dbReference>